<dbReference type="PANTHER" id="PTHR24223">
    <property type="entry name" value="ATP-BINDING CASSETTE SUB-FAMILY C"/>
    <property type="match status" value="1"/>
</dbReference>
<dbReference type="GO" id="GO:0005524">
    <property type="term" value="F:ATP binding"/>
    <property type="evidence" value="ECO:0007669"/>
    <property type="project" value="UniProtKB-KW"/>
</dbReference>
<dbReference type="InterPro" id="IPR036640">
    <property type="entry name" value="ABC1_TM_sf"/>
</dbReference>
<keyword evidence="3" id="KW-0067">ATP-binding</keyword>
<dbReference type="InterPro" id="IPR050173">
    <property type="entry name" value="ABC_transporter_C-like"/>
</dbReference>
<dbReference type="GO" id="GO:0042626">
    <property type="term" value="F:ATPase-coupled transmembrane transporter activity"/>
    <property type="evidence" value="ECO:0007669"/>
    <property type="project" value="TreeGrafter"/>
</dbReference>
<dbReference type="EMBL" id="JAQIZT010000008">
    <property type="protein sequence ID" value="KAJ6988880.1"/>
    <property type="molecule type" value="Genomic_DNA"/>
</dbReference>
<keyword evidence="9" id="KW-1185">Reference proteome</keyword>
<keyword evidence="2" id="KW-0547">Nucleotide-binding</keyword>
<organism evidence="8 9">
    <name type="scientific">Populus alba x Populus x berolinensis</name>
    <dbReference type="NCBI Taxonomy" id="444605"/>
    <lineage>
        <taxon>Eukaryota</taxon>
        <taxon>Viridiplantae</taxon>
        <taxon>Streptophyta</taxon>
        <taxon>Embryophyta</taxon>
        <taxon>Tracheophyta</taxon>
        <taxon>Spermatophyta</taxon>
        <taxon>Magnoliopsida</taxon>
        <taxon>eudicotyledons</taxon>
        <taxon>Gunneridae</taxon>
        <taxon>Pentapetalae</taxon>
        <taxon>rosids</taxon>
        <taxon>fabids</taxon>
        <taxon>Malpighiales</taxon>
        <taxon>Salicaceae</taxon>
        <taxon>Saliceae</taxon>
        <taxon>Populus</taxon>
    </lineage>
</organism>
<feature type="compositionally biased region" description="Low complexity" evidence="6">
    <location>
        <begin position="17"/>
        <end position="26"/>
    </location>
</feature>
<keyword evidence="1 7" id="KW-0812">Transmembrane</keyword>
<evidence type="ECO:0000313" key="9">
    <source>
        <dbReference type="Proteomes" id="UP001164929"/>
    </source>
</evidence>
<protein>
    <submittedName>
        <fullName evidence="8">Uncharacterized protein</fullName>
    </submittedName>
</protein>
<proteinExistence type="predicted"/>
<dbReference type="SUPFAM" id="SSF90123">
    <property type="entry name" value="ABC transporter transmembrane region"/>
    <property type="match status" value="1"/>
</dbReference>
<evidence type="ECO:0000256" key="2">
    <source>
        <dbReference type="ARBA" id="ARBA00022741"/>
    </source>
</evidence>
<keyword evidence="5 7" id="KW-0472">Membrane</keyword>
<dbReference type="AlphaFoldDB" id="A0AAD6QES2"/>
<keyword evidence="4 7" id="KW-1133">Transmembrane helix</keyword>
<accession>A0AAD6QES2</accession>
<evidence type="ECO:0000256" key="7">
    <source>
        <dbReference type="SAM" id="Phobius"/>
    </source>
</evidence>
<dbReference type="PANTHER" id="PTHR24223:SF222">
    <property type="entry name" value="OS01G0902100 PROTEIN"/>
    <property type="match status" value="1"/>
</dbReference>
<reference evidence="8" key="1">
    <citation type="journal article" date="2023" name="Mol. Ecol. Resour.">
        <title>Chromosome-level genome assembly of a triploid poplar Populus alba 'Berolinensis'.</title>
        <authorList>
            <person name="Chen S."/>
            <person name="Yu Y."/>
            <person name="Wang X."/>
            <person name="Wang S."/>
            <person name="Zhang T."/>
            <person name="Zhou Y."/>
            <person name="He R."/>
            <person name="Meng N."/>
            <person name="Wang Y."/>
            <person name="Liu W."/>
            <person name="Liu Z."/>
            <person name="Liu J."/>
            <person name="Guo Q."/>
            <person name="Huang H."/>
            <person name="Sederoff R.R."/>
            <person name="Wang G."/>
            <person name="Qu G."/>
            <person name="Chen S."/>
        </authorList>
    </citation>
    <scope>NUCLEOTIDE SEQUENCE</scope>
    <source>
        <strain evidence="8">SC-2020</strain>
    </source>
</reference>
<feature type="transmembrane region" description="Helical" evidence="7">
    <location>
        <begin position="176"/>
        <end position="198"/>
    </location>
</feature>
<name>A0AAD6QES2_9ROSI</name>
<dbReference type="Proteomes" id="UP001164929">
    <property type="component" value="Chromosome 8"/>
</dbReference>
<dbReference type="Gene3D" id="1.20.1560.10">
    <property type="entry name" value="ABC transporter type 1, transmembrane domain"/>
    <property type="match status" value="1"/>
</dbReference>
<sequence length="308" mass="34513">MAAHRRSLITVTSTPRSGSSQLNQLKSQKKNLKGQLVLIDFQGKRKSEASETNGRVKWSAYKEDLVPINPSVSSPFLDSRWEAIIGLLWATREVSQNVTREKLIGVFVLLSGGSSIFILGRAVLLATIAVEPAQRLFYGMISSIFRATSLSLKLHLSSRILCRFVYRFKETLDTDIPYRLAGLAFALIQLLCFVILMSQVAWQVFPIFFVLLGIIHLVSGAATISCFNQEETLSDEKSLSIIDDYSALSFTNSGSMEWLCIRINFLFNLGFFLCSDHLWSTFLIERILQFTKIPSEAPLVIEDLSAEA</sequence>
<feature type="transmembrane region" description="Helical" evidence="7">
    <location>
        <begin position="136"/>
        <end position="156"/>
    </location>
</feature>
<evidence type="ECO:0000313" key="8">
    <source>
        <dbReference type="EMBL" id="KAJ6988880.1"/>
    </source>
</evidence>
<evidence type="ECO:0000256" key="1">
    <source>
        <dbReference type="ARBA" id="ARBA00022692"/>
    </source>
</evidence>
<feature type="transmembrane region" description="Helical" evidence="7">
    <location>
        <begin position="204"/>
        <end position="227"/>
    </location>
</feature>
<evidence type="ECO:0000256" key="6">
    <source>
        <dbReference type="SAM" id="MobiDB-lite"/>
    </source>
</evidence>
<evidence type="ECO:0000256" key="5">
    <source>
        <dbReference type="ARBA" id="ARBA00023136"/>
    </source>
</evidence>
<comment type="caution">
    <text evidence="8">The sequence shown here is derived from an EMBL/GenBank/DDBJ whole genome shotgun (WGS) entry which is preliminary data.</text>
</comment>
<dbReference type="GO" id="GO:0016020">
    <property type="term" value="C:membrane"/>
    <property type="evidence" value="ECO:0007669"/>
    <property type="project" value="InterPro"/>
</dbReference>
<gene>
    <name evidence="8" type="ORF">NC653_021705</name>
</gene>
<evidence type="ECO:0000256" key="3">
    <source>
        <dbReference type="ARBA" id="ARBA00022840"/>
    </source>
</evidence>
<feature type="transmembrane region" description="Helical" evidence="7">
    <location>
        <begin position="103"/>
        <end position="130"/>
    </location>
</feature>
<evidence type="ECO:0000256" key="4">
    <source>
        <dbReference type="ARBA" id="ARBA00022989"/>
    </source>
</evidence>
<feature type="region of interest" description="Disordered" evidence="6">
    <location>
        <begin position="1"/>
        <end position="28"/>
    </location>
</feature>